<dbReference type="SUPFAM" id="SSF50341">
    <property type="entry name" value="CheW-like"/>
    <property type="match status" value="1"/>
</dbReference>
<dbReference type="SMART" id="SM00260">
    <property type="entry name" value="CheW"/>
    <property type="match status" value="1"/>
</dbReference>
<evidence type="ECO:0000313" key="2">
    <source>
        <dbReference type="EMBL" id="MFC4488190.1"/>
    </source>
</evidence>
<proteinExistence type="predicted"/>
<dbReference type="PANTHER" id="PTHR22617:SF41">
    <property type="entry name" value="CHEMOTAXIS SIGNAL TRANSDUCTION SYSTEM ADAPTOR PROTEIN CHEW"/>
    <property type="match status" value="1"/>
</dbReference>
<dbReference type="Pfam" id="PF01584">
    <property type="entry name" value="CheW"/>
    <property type="match status" value="1"/>
</dbReference>
<comment type="caution">
    <text evidence="2">The sequence shown here is derived from an EMBL/GenBank/DDBJ whole genome shotgun (WGS) entry which is preliminary data.</text>
</comment>
<name>A0ABV8ZP12_9NEIS</name>
<keyword evidence="3" id="KW-1185">Reference proteome</keyword>
<evidence type="ECO:0000259" key="1">
    <source>
        <dbReference type="PROSITE" id="PS50851"/>
    </source>
</evidence>
<gene>
    <name evidence="2" type="ORF">ACFO0R_01020</name>
</gene>
<dbReference type="InterPro" id="IPR039315">
    <property type="entry name" value="CheW"/>
</dbReference>
<organism evidence="2 3">
    <name type="scientific">Chromobacterium aquaticum</name>
    <dbReference type="NCBI Taxonomy" id="467180"/>
    <lineage>
        <taxon>Bacteria</taxon>
        <taxon>Pseudomonadati</taxon>
        <taxon>Pseudomonadota</taxon>
        <taxon>Betaproteobacteria</taxon>
        <taxon>Neisseriales</taxon>
        <taxon>Chromobacteriaceae</taxon>
        <taxon>Chromobacterium</taxon>
    </lineage>
</organism>
<accession>A0ABV8ZP12</accession>
<dbReference type="CDD" id="cd00732">
    <property type="entry name" value="CheW"/>
    <property type="match status" value="1"/>
</dbReference>
<dbReference type="InterPro" id="IPR002545">
    <property type="entry name" value="CheW-lke_dom"/>
</dbReference>
<dbReference type="PROSITE" id="PS50851">
    <property type="entry name" value="CHEW"/>
    <property type="match status" value="1"/>
</dbReference>
<reference evidence="3" key="1">
    <citation type="journal article" date="2019" name="Int. J. Syst. Evol. Microbiol.">
        <title>The Global Catalogue of Microorganisms (GCM) 10K type strain sequencing project: providing services to taxonomists for standard genome sequencing and annotation.</title>
        <authorList>
            <consortium name="The Broad Institute Genomics Platform"/>
            <consortium name="The Broad Institute Genome Sequencing Center for Infectious Disease"/>
            <person name="Wu L."/>
            <person name="Ma J."/>
        </authorList>
    </citation>
    <scope>NUCLEOTIDE SEQUENCE [LARGE SCALE GENOMIC DNA]</scope>
    <source>
        <strain evidence="3">CGMCC 4.7608</strain>
    </source>
</reference>
<dbReference type="EMBL" id="JBHSEK010000001">
    <property type="protein sequence ID" value="MFC4488190.1"/>
    <property type="molecule type" value="Genomic_DNA"/>
</dbReference>
<dbReference type="InterPro" id="IPR036061">
    <property type="entry name" value="CheW-like_dom_sf"/>
</dbReference>
<dbReference type="Proteomes" id="UP001595999">
    <property type="component" value="Unassembled WGS sequence"/>
</dbReference>
<protein>
    <submittedName>
        <fullName evidence="2">Chemotaxis protein CheW</fullName>
    </submittedName>
</protein>
<dbReference type="PANTHER" id="PTHR22617">
    <property type="entry name" value="CHEMOTAXIS SENSOR HISTIDINE KINASE-RELATED"/>
    <property type="match status" value="1"/>
</dbReference>
<feature type="domain" description="CheW-like" evidence="1">
    <location>
        <begin position="20"/>
        <end position="164"/>
    </location>
</feature>
<dbReference type="RefSeq" id="WP_048409634.1">
    <property type="nucleotide sequence ID" value="NZ_JAJOHW010000122.1"/>
</dbReference>
<sequence length="184" mass="20374">MKPLHLLRKHEHSAEPQADVSQYLTFQLGDDVFAIGILAIREILEYLKPTHVPLMPPFIRGVMNLRGSVVPVIDLSLRFARGETEINRRTCVVIIEVEGEEQLQLIGILVDAVHEVLAIPDADIEPPPQFGSKIRVDFIAGMAKLDSHFIVLLNVNKVLSVDEMALISSLGQQEAAVESLPEKA</sequence>
<dbReference type="Gene3D" id="2.40.50.180">
    <property type="entry name" value="CheA-289, Domain 4"/>
    <property type="match status" value="1"/>
</dbReference>
<dbReference type="Gene3D" id="2.30.30.40">
    <property type="entry name" value="SH3 Domains"/>
    <property type="match status" value="1"/>
</dbReference>
<evidence type="ECO:0000313" key="3">
    <source>
        <dbReference type="Proteomes" id="UP001595999"/>
    </source>
</evidence>